<evidence type="ECO:0000313" key="5">
    <source>
        <dbReference type="Proteomes" id="UP000004947"/>
    </source>
</evidence>
<dbReference type="SUPFAM" id="SSF52283">
    <property type="entry name" value="Formate/glycerate dehydrogenase catalytic domain-like"/>
    <property type="match status" value="1"/>
</dbReference>
<evidence type="ECO:0000256" key="2">
    <source>
        <dbReference type="ARBA" id="ARBA00023027"/>
    </source>
</evidence>
<dbReference type="InterPro" id="IPR006140">
    <property type="entry name" value="D-isomer_DH_NAD-bd"/>
</dbReference>
<dbReference type="PANTHER" id="PTHR43333">
    <property type="entry name" value="2-HACID_DH_C DOMAIN-CONTAINING PROTEIN"/>
    <property type="match status" value="1"/>
</dbReference>
<dbReference type="OrthoDB" id="9793626at2"/>
<gene>
    <name evidence="4" type="ORF">LNTAR_01412</name>
</gene>
<dbReference type="PANTHER" id="PTHR43333:SF1">
    <property type="entry name" value="D-ISOMER SPECIFIC 2-HYDROXYACID DEHYDROGENASE NAD-BINDING DOMAIN-CONTAINING PROTEIN"/>
    <property type="match status" value="1"/>
</dbReference>
<dbReference type="STRING" id="313628.LNTAR_01412"/>
<dbReference type="eggNOG" id="COG0111">
    <property type="taxonomic scope" value="Bacteria"/>
</dbReference>
<dbReference type="RefSeq" id="WP_007280348.1">
    <property type="nucleotide sequence ID" value="NZ_ABCK01000023.1"/>
</dbReference>
<organism evidence="4 5">
    <name type="scientific">Lentisphaera araneosa HTCC2155</name>
    <dbReference type="NCBI Taxonomy" id="313628"/>
    <lineage>
        <taxon>Bacteria</taxon>
        <taxon>Pseudomonadati</taxon>
        <taxon>Lentisphaerota</taxon>
        <taxon>Lentisphaeria</taxon>
        <taxon>Lentisphaerales</taxon>
        <taxon>Lentisphaeraceae</taxon>
        <taxon>Lentisphaera</taxon>
    </lineage>
</organism>
<evidence type="ECO:0000256" key="1">
    <source>
        <dbReference type="ARBA" id="ARBA00023002"/>
    </source>
</evidence>
<feature type="domain" description="D-isomer specific 2-hydroxyacid dehydrogenase NAD-binding" evidence="3">
    <location>
        <begin position="106"/>
        <end position="280"/>
    </location>
</feature>
<protein>
    <submittedName>
        <fullName evidence="4">D-isomer specific 2-hydroxyacid dehydrogenase, NAD-binding protein</fullName>
    </submittedName>
</protein>
<dbReference type="Proteomes" id="UP000004947">
    <property type="component" value="Unassembled WGS sequence"/>
</dbReference>
<comment type="caution">
    <text evidence="4">The sequence shown here is derived from an EMBL/GenBank/DDBJ whole genome shotgun (WGS) entry which is preliminary data.</text>
</comment>
<name>A6DR76_9BACT</name>
<dbReference type="Pfam" id="PF02826">
    <property type="entry name" value="2-Hacid_dh_C"/>
    <property type="match status" value="1"/>
</dbReference>
<sequence length="309" mass="34649">MKLLINLYSPVHAFCGSKEHFQPLFEIFGEEQCILAESKEHFRSLLPEAEAVFCWNFPKEFYSLADQLKLIVTPAAGRDWVAPAPSSVVQVEFSSFHGPMIAESFLAMMLFFNNQFSKQLELQGQKTWDRNACFERRLLKNQSLLILGCGNIGQHCAALVKTLGMKVVGANRRGIGGGDFSYVKMSELSDIIEDFDHVLSLIPGDEENEKVLGDKFFSSLKSGAHFYNFGRGTVVDEESLLSFLCKNPSSFAGLDVTYNEPLSEGSPLYAHKQVLLTPHNSCTYEDYLHLFVAEFIGRFELGQFPSLKA</sequence>
<dbReference type="GO" id="GO:0016491">
    <property type="term" value="F:oxidoreductase activity"/>
    <property type="evidence" value="ECO:0007669"/>
    <property type="project" value="UniProtKB-KW"/>
</dbReference>
<dbReference type="SUPFAM" id="SSF51735">
    <property type="entry name" value="NAD(P)-binding Rossmann-fold domains"/>
    <property type="match status" value="1"/>
</dbReference>
<proteinExistence type="predicted"/>
<keyword evidence="5" id="KW-1185">Reference proteome</keyword>
<dbReference type="GO" id="GO:0051287">
    <property type="term" value="F:NAD binding"/>
    <property type="evidence" value="ECO:0007669"/>
    <property type="project" value="InterPro"/>
</dbReference>
<evidence type="ECO:0000313" key="4">
    <source>
        <dbReference type="EMBL" id="EDM25823.1"/>
    </source>
</evidence>
<dbReference type="Gene3D" id="3.40.50.720">
    <property type="entry name" value="NAD(P)-binding Rossmann-like Domain"/>
    <property type="match status" value="2"/>
</dbReference>
<keyword evidence="1" id="KW-0560">Oxidoreductase</keyword>
<keyword evidence="2" id="KW-0520">NAD</keyword>
<dbReference type="AlphaFoldDB" id="A6DR76"/>
<accession>A6DR76</accession>
<evidence type="ECO:0000259" key="3">
    <source>
        <dbReference type="Pfam" id="PF02826"/>
    </source>
</evidence>
<reference evidence="4 5" key="1">
    <citation type="journal article" date="2010" name="J. Bacteriol.">
        <title>Genome sequence of Lentisphaera araneosa HTCC2155T, the type species of the order Lentisphaerales in the phylum Lentisphaerae.</title>
        <authorList>
            <person name="Thrash J.C."/>
            <person name="Cho J.C."/>
            <person name="Vergin K.L."/>
            <person name="Morris R.M."/>
            <person name="Giovannoni S.J."/>
        </authorList>
    </citation>
    <scope>NUCLEOTIDE SEQUENCE [LARGE SCALE GENOMIC DNA]</scope>
    <source>
        <strain evidence="4 5">HTCC2155</strain>
    </source>
</reference>
<dbReference type="InterPro" id="IPR036291">
    <property type="entry name" value="NAD(P)-bd_dom_sf"/>
</dbReference>
<dbReference type="EMBL" id="ABCK01000023">
    <property type="protein sequence ID" value="EDM25823.1"/>
    <property type="molecule type" value="Genomic_DNA"/>
</dbReference>